<gene>
    <name evidence="1" type="ordered locus">P700755_003985</name>
</gene>
<proteinExistence type="predicted"/>
<reference evidence="1" key="1">
    <citation type="submission" date="2006-03" db="EMBL/GenBank/DDBJ databases">
        <authorList>
            <person name="Bowman J."/>
            <person name="Ferriera S."/>
            <person name="Johnson J."/>
            <person name="Kravitz S."/>
            <person name="Halpern A."/>
            <person name="Remington K."/>
            <person name="Beeson K."/>
            <person name="Tran B."/>
            <person name="Rogers Y.-H."/>
            <person name="Friedman R."/>
            <person name="Venter J.C."/>
        </authorList>
    </citation>
    <scope>NUCLEOTIDE SEQUENCE [LARGE SCALE GENOMIC DNA]</scope>
    <source>
        <strain evidence="1">ATCC 700755</strain>
    </source>
</reference>
<name>K4IL97_PSYTT</name>
<sequence>MYISEREKNALTAIVQKIENELKLIQFIKPYLFVNRTIFKNPPKK</sequence>
<accession>K4IL97</accession>
<dbReference type="HOGENOM" id="CLU_3204322_0_0_10"/>
<keyword evidence="2" id="KW-1185">Reference proteome</keyword>
<dbReference type="KEGG" id="ptq:P700755_003985"/>
<dbReference type="EMBL" id="CP003879">
    <property type="protein sequence ID" value="AFU70548.1"/>
    <property type="molecule type" value="Genomic_DNA"/>
</dbReference>
<protein>
    <submittedName>
        <fullName evidence="1">Uncharacterized protein</fullName>
    </submittedName>
</protein>
<evidence type="ECO:0000313" key="2">
    <source>
        <dbReference type="Proteomes" id="UP000008514"/>
    </source>
</evidence>
<organism evidence="1 2">
    <name type="scientific">Psychroflexus torquis (strain ATCC 700755 / CIP 106069 / ACAM 623)</name>
    <dbReference type="NCBI Taxonomy" id="313595"/>
    <lineage>
        <taxon>Bacteria</taxon>
        <taxon>Pseudomonadati</taxon>
        <taxon>Bacteroidota</taxon>
        <taxon>Flavobacteriia</taxon>
        <taxon>Flavobacteriales</taxon>
        <taxon>Flavobacteriaceae</taxon>
        <taxon>Psychroflexus</taxon>
    </lineage>
</organism>
<dbReference type="AlphaFoldDB" id="K4IL97"/>
<reference evidence="1" key="2">
    <citation type="submission" date="2012-09" db="EMBL/GenBank/DDBJ databases">
        <title>The complete sequence of Psychroflexus torquis an extreme psychrophile from sea-ice that is stimulated by light.</title>
        <authorList>
            <person name="Feng S."/>
            <person name="Powell S.M."/>
            <person name="Bowman J.P."/>
        </authorList>
    </citation>
    <scope>NUCLEOTIDE SEQUENCE [LARGE SCALE GENOMIC DNA]</scope>
    <source>
        <strain evidence="1">ATCC 700755</strain>
    </source>
</reference>
<dbReference type="Proteomes" id="UP000008514">
    <property type="component" value="Chromosome"/>
</dbReference>
<evidence type="ECO:0000313" key="1">
    <source>
        <dbReference type="EMBL" id="AFU70548.1"/>
    </source>
</evidence>